<keyword evidence="6 9" id="KW-1133">Transmembrane helix</keyword>
<dbReference type="Gene3D" id="1.20.1250.20">
    <property type="entry name" value="MFS general substrate transporter like domains"/>
    <property type="match status" value="3"/>
</dbReference>
<evidence type="ECO:0000256" key="4">
    <source>
        <dbReference type="ARBA" id="ARBA00022692"/>
    </source>
</evidence>
<evidence type="ECO:0000256" key="1">
    <source>
        <dbReference type="ARBA" id="ARBA00004651"/>
    </source>
</evidence>
<feature type="transmembrane region" description="Helical" evidence="9">
    <location>
        <begin position="12"/>
        <end position="39"/>
    </location>
</feature>
<dbReference type="InterPro" id="IPR000109">
    <property type="entry name" value="POT_fam"/>
</dbReference>
<sequence length="510" mass="56463">MDKKHEMIGHPLGLFILFFTEMWERFSYYGMRVLFVLYLTAELVQGGLGWSRESATMLYGWYTGLVYITPILGGLIADRYLGYKKAIIIGAGLMTLGHIVLAVDAVPAFYAGCVLLILGNGFFKPNISSMVGQLYPEGSPLKDSAYTIFYMGINVGAFLGILLCGYIGETVGWHYGFGLAGVFMFFGLLQFWFAKKFFGVIGEKPTQLTADQQAEVKNEPLTKVDRDRLIVIAVFSFFTIFFWLAFEQAGSSMNLYARDYTDRTLEPGLAADTFKIINTIITLIPLAVLTWLWINMFRKIRNEYALTVASMGVSVVAIWGLAIWMLSRQYSADALEIPASWFQTLNSLFIVLLAPLFSALWVKLSGTKLSPSGPVKFSWGLILVAVGFGALVIGSMSIPAGALTARVSIVWLCFAYLFHTMGELCVSPVGLSYISKLSPKKFVGMMFGIWFGASALANYLGGFMASFMDRISEQSSLSSFFMIFVIATGVAGLLLLLLNRTLRKKMHGIE</sequence>
<evidence type="ECO:0000256" key="8">
    <source>
        <dbReference type="RuleBase" id="RU003755"/>
    </source>
</evidence>
<feature type="transmembrane region" description="Helical" evidence="9">
    <location>
        <begin position="347"/>
        <end position="365"/>
    </location>
</feature>
<organism evidence="11 12">
    <name type="scientific">Paradesertivirga mongoliensis</name>
    <dbReference type="NCBI Taxonomy" id="2100740"/>
    <lineage>
        <taxon>Bacteria</taxon>
        <taxon>Pseudomonadati</taxon>
        <taxon>Bacteroidota</taxon>
        <taxon>Sphingobacteriia</taxon>
        <taxon>Sphingobacteriales</taxon>
        <taxon>Sphingobacteriaceae</taxon>
        <taxon>Paradesertivirga</taxon>
    </lineage>
</organism>
<name>A0ABW4ZMD8_9SPHI</name>
<keyword evidence="7 9" id="KW-0472">Membrane</keyword>
<feature type="transmembrane region" description="Helical" evidence="9">
    <location>
        <begin position="148"/>
        <end position="168"/>
    </location>
</feature>
<gene>
    <name evidence="11" type="ORF">ACFSJU_12780</name>
</gene>
<evidence type="ECO:0000256" key="2">
    <source>
        <dbReference type="ARBA" id="ARBA00022448"/>
    </source>
</evidence>
<dbReference type="InterPro" id="IPR005279">
    <property type="entry name" value="Dipep/tripep_permease"/>
</dbReference>
<dbReference type="EMBL" id="JBHUHZ010000002">
    <property type="protein sequence ID" value="MFD2163273.1"/>
    <property type="molecule type" value="Genomic_DNA"/>
</dbReference>
<keyword evidence="5" id="KW-0571">Peptide transport</keyword>
<reference evidence="12" key="1">
    <citation type="journal article" date="2019" name="Int. J. Syst. Evol. Microbiol.">
        <title>The Global Catalogue of Microorganisms (GCM) 10K type strain sequencing project: providing services to taxonomists for standard genome sequencing and annotation.</title>
        <authorList>
            <consortium name="The Broad Institute Genomics Platform"/>
            <consortium name="The Broad Institute Genome Sequencing Center for Infectious Disease"/>
            <person name="Wu L."/>
            <person name="Ma J."/>
        </authorList>
    </citation>
    <scope>NUCLEOTIDE SEQUENCE [LARGE SCALE GENOMIC DNA]</scope>
    <source>
        <strain evidence="12">KCTC 42217</strain>
    </source>
</reference>
<feature type="transmembrane region" description="Helical" evidence="9">
    <location>
        <begin position="174"/>
        <end position="194"/>
    </location>
</feature>
<proteinExistence type="inferred from homology"/>
<feature type="transmembrane region" description="Helical" evidence="9">
    <location>
        <begin position="377"/>
        <end position="403"/>
    </location>
</feature>
<feature type="transmembrane region" description="Helical" evidence="9">
    <location>
        <begin position="306"/>
        <end position="327"/>
    </location>
</feature>
<comment type="similarity">
    <text evidence="8">Belongs to the major facilitator superfamily. Proton-dependent oligopeptide transporter (POT/PTR) (TC 2.A.17) family.</text>
</comment>
<dbReference type="Proteomes" id="UP001597387">
    <property type="component" value="Unassembled WGS sequence"/>
</dbReference>
<protein>
    <submittedName>
        <fullName evidence="11">Peptide MFS transporter</fullName>
    </submittedName>
</protein>
<dbReference type="InterPro" id="IPR018456">
    <property type="entry name" value="PTR2_symporter_CS"/>
</dbReference>
<feature type="transmembrane region" description="Helical" evidence="9">
    <location>
        <begin position="276"/>
        <end position="294"/>
    </location>
</feature>
<feature type="transmembrane region" description="Helical" evidence="9">
    <location>
        <begin position="59"/>
        <end position="77"/>
    </location>
</feature>
<dbReference type="PROSITE" id="PS01023">
    <property type="entry name" value="PTR2_2"/>
    <property type="match status" value="1"/>
</dbReference>
<dbReference type="SUPFAM" id="SSF103473">
    <property type="entry name" value="MFS general substrate transporter"/>
    <property type="match status" value="1"/>
</dbReference>
<dbReference type="RefSeq" id="WP_255901149.1">
    <property type="nucleotide sequence ID" value="NZ_JAFMZO010000002.1"/>
</dbReference>
<keyword evidence="12" id="KW-1185">Reference proteome</keyword>
<evidence type="ECO:0000256" key="7">
    <source>
        <dbReference type="ARBA" id="ARBA00023136"/>
    </source>
</evidence>
<keyword evidence="5" id="KW-0653">Protein transport</keyword>
<dbReference type="PANTHER" id="PTHR23517:SF15">
    <property type="entry name" value="PROTON-DEPENDENT OLIGOPEPTIDE FAMILY TRANSPORT PROTEIN"/>
    <property type="match status" value="1"/>
</dbReference>
<dbReference type="Pfam" id="PF00854">
    <property type="entry name" value="PTR2"/>
    <property type="match status" value="3"/>
</dbReference>
<keyword evidence="4 8" id="KW-0812">Transmembrane</keyword>
<dbReference type="InterPro" id="IPR036259">
    <property type="entry name" value="MFS_trans_sf"/>
</dbReference>
<evidence type="ECO:0000256" key="9">
    <source>
        <dbReference type="SAM" id="Phobius"/>
    </source>
</evidence>
<feature type="transmembrane region" description="Helical" evidence="9">
    <location>
        <begin position="409"/>
        <end position="434"/>
    </location>
</feature>
<dbReference type="InterPro" id="IPR050171">
    <property type="entry name" value="MFS_Transporters"/>
</dbReference>
<feature type="transmembrane region" description="Helical" evidence="9">
    <location>
        <begin position="229"/>
        <end position="246"/>
    </location>
</feature>
<dbReference type="NCBIfam" id="TIGR00924">
    <property type="entry name" value="yjdL_sub1_fam"/>
    <property type="match status" value="1"/>
</dbReference>
<evidence type="ECO:0000256" key="5">
    <source>
        <dbReference type="ARBA" id="ARBA00022856"/>
    </source>
</evidence>
<comment type="caution">
    <text evidence="11">The sequence shown here is derived from an EMBL/GenBank/DDBJ whole genome shotgun (WGS) entry which is preliminary data.</text>
</comment>
<feature type="domain" description="Major facilitator superfamily (MFS) profile" evidence="10">
    <location>
        <begin position="16"/>
        <end position="503"/>
    </location>
</feature>
<evidence type="ECO:0000313" key="11">
    <source>
        <dbReference type="EMBL" id="MFD2163273.1"/>
    </source>
</evidence>
<evidence type="ECO:0000256" key="6">
    <source>
        <dbReference type="ARBA" id="ARBA00022989"/>
    </source>
</evidence>
<feature type="transmembrane region" description="Helical" evidence="9">
    <location>
        <begin position="480"/>
        <end position="498"/>
    </location>
</feature>
<evidence type="ECO:0000256" key="3">
    <source>
        <dbReference type="ARBA" id="ARBA00022475"/>
    </source>
</evidence>
<keyword evidence="3" id="KW-1003">Cell membrane</keyword>
<accession>A0ABW4ZMD8</accession>
<comment type="subcellular location">
    <subcellularLocation>
        <location evidence="1">Cell membrane</location>
        <topology evidence="1">Multi-pass membrane protein</topology>
    </subcellularLocation>
    <subcellularLocation>
        <location evidence="8">Membrane</location>
        <topology evidence="8">Multi-pass membrane protein</topology>
    </subcellularLocation>
</comment>
<dbReference type="PROSITE" id="PS01022">
    <property type="entry name" value="PTR2_1"/>
    <property type="match status" value="1"/>
</dbReference>
<dbReference type="CDD" id="cd17346">
    <property type="entry name" value="MFS_DtpA_like"/>
    <property type="match status" value="1"/>
</dbReference>
<keyword evidence="2 8" id="KW-0813">Transport</keyword>
<dbReference type="InterPro" id="IPR020846">
    <property type="entry name" value="MFS_dom"/>
</dbReference>
<dbReference type="PROSITE" id="PS50850">
    <property type="entry name" value="MFS"/>
    <property type="match status" value="1"/>
</dbReference>
<evidence type="ECO:0000259" key="10">
    <source>
        <dbReference type="PROSITE" id="PS50850"/>
    </source>
</evidence>
<evidence type="ECO:0000313" key="12">
    <source>
        <dbReference type="Proteomes" id="UP001597387"/>
    </source>
</evidence>
<dbReference type="PANTHER" id="PTHR23517">
    <property type="entry name" value="RESISTANCE PROTEIN MDTM, PUTATIVE-RELATED-RELATED"/>
    <property type="match status" value="1"/>
</dbReference>
<feature type="transmembrane region" description="Helical" evidence="9">
    <location>
        <begin position="446"/>
        <end position="468"/>
    </location>
</feature>